<protein>
    <submittedName>
        <fullName evidence="1">Putative sporulation protein YtxC</fullName>
    </submittedName>
</protein>
<dbReference type="Proteomes" id="UP000294937">
    <property type="component" value="Unassembled WGS sequence"/>
</dbReference>
<dbReference type="EMBL" id="SMAG01000001">
    <property type="protein sequence ID" value="TCS96710.1"/>
    <property type="molecule type" value="Genomic_DNA"/>
</dbReference>
<keyword evidence="2" id="KW-1185">Reference proteome</keyword>
<dbReference type="Pfam" id="PF08812">
    <property type="entry name" value="YtxC"/>
    <property type="match status" value="1"/>
</dbReference>
<evidence type="ECO:0000313" key="1">
    <source>
        <dbReference type="EMBL" id="TCS96710.1"/>
    </source>
</evidence>
<reference evidence="1 2" key="1">
    <citation type="submission" date="2019-03" db="EMBL/GenBank/DDBJ databases">
        <title>Genomic Encyclopedia of Type Strains, Phase IV (KMG-IV): sequencing the most valuable type-strain genomes for metagenomic binning, comparative biology and taxonomic classification.</title>
        <authorList>
            <person name="Goeker M."/>
        </authorList>
    </citation>
    <scope>NUCLEOTIDE SEQUENCE [LARGE SCALE GENOMIC DNA]</scope>
    <source>
        <strain evidence="1 2">DSM 45707</strain>
    </source>
</reference>
<accession>A0A4R3LBU4</accession>
<gene>
    <name evidence="1" type="ORF">EDD58_101348</name>
</gene>
<dbReference type="OrthoDB" id="2986513at2"/>
<dbReference type="InterPro" id="IPR014199">
    <property type="entry name" value="Spore_YtxC"/>
</dbReference>
<evidence type="ECO:0000313" key="2">
    <source>
        <dbReference type="Proteomes" id="UP000294937"/>
    </source>
</evidence>
<sequence length="297" mass="34826">MVFQISIAEENRVQVIRLRAALEDGFTQLQSEGITWTVEEFVQGDQYIFSCQVHAQNYDEEREARYQLGKGLSMFICECKDPELIRGIINREYSFLRENDIIKIENQVLRQLETSVWEYARILFANRREKLAKQIALFLKEFPFFSVEGFVRFRMKAYRKTLSKCVQDAVDDFLLDQEYQEFIQLLRYFISVQPSRISIAQVIHDHQGRYRLVQDDGTPIQLDEIDQSLLEILEHTFSDEDFLVSSLLSLAPERVILHTQDPEENLVRTLVQIFEGRIMLCHGCSQCGYPLNFQGDA</sequence>
<name>A0A4R3LBU4_9BACL</name>
<dbReference type="RefSeq" id="WP_131923101.1">
    <property type="nucleotide sequence ID" value="NZ_SMAG01000001.1"/>
</dbReference>
<dbReference type="AlphaFoldDB" id="A0A4R3LBU4"/>
<proteinExistence type="predicted"/>
<comment type="caution">
    <text evidence="1">The sequence shown here is derived from an EMBL/GenBank/DDBJ whole genome shotgun (WGS) entry which is preliminary data.</text>
</comment>
<organism evidence="1 2">
    <name type="scientific">Hazenella coriacea</name>
    <dbReference type="NCBI Taxonomy" id="1179467"/>
    <lineage>
        <taxon>Bacteria</taxon>
        <taxon>Bacillati</taxon>
        <taxon>Bacillota</taxon>
        <taxon>Bacilli</taxon>
        <taxon>Bacillales</taxon>
        <taxon>Thermoactinomycetaceae</taxon>
        <taxon>Hazenella</taxon>
    </lineage>
</organism>